<dbReference type="NCBIfam" id="TIGR00756">
    <property type="entry name" value="PPR"/>
    <property type="match status" value="1"/>
</dbReference>
<dbReference type="Gene3D" id="1.25.40.10">
    <property type="entry name" value="Tetratricopeptide repeat domain"/>
    <property type="match status" value="1"/>
</dbReference>
<dbReference type="InterPro" id="IPR046960">
    <property type="entry name" value="PPR_At4g14850-like_plant"/>
</dbReference>
<dbReference type="Proteomes" id="UP000554482">
    <property type="component" value="Unassembled WGS sequence"/>
</dbReference>
<evidence type="ECO:0000256" key="2">
    <source>
        <dbReference type="PROSITE-ProRule" id="PRU00708"/>
    </source>
</evidence>
<feature type="repeat" description="PPR" evidence="2">
    <location>
        <begin position="1"/>
        <end position="28"/>
    </location>
</feature>
<dbReference type="PANTHER" id="PTHR47926">
    <property type="entry name" value="PENTATRICOPEPTIDE REPEAT-CONTAINING PROTEIN"/>
    <property type="match status" value="1"/>
</dbReference>
<keyword evidence="1" id="KW-0677">Repeat</keyword>
<dbReference type="InterPro" id="IPR011990">
    <property type="entry name" value="TPR-like_helical_dom_sf"/>
</dbReference>
<dbReference type="Pfam" id="PF13041">
    <property type="entry name" value="PPR_2"/>
    <property type="match status" value="1"/>
</dbReference>
<name>A0A7J6VJ43_THATH</name>
<keyword evidence="5" id="KW-1185">Reference proteome</keyword>
<feature type="domain" description="DYW" evidence="3">
    <location>
        <begin position="118"/>
        <end position="210"/>
    </location>
</feature>
<dbReference type="AlphaFoldDB" id="A0A7J6VJ43"/>
<dbReference type="PROSITE" id="PS51375">
    <property type="entry name" value="PPR"/>
    <property type="match status" value="1"/>
</dbReference>
<accession>A0A7J6VJ43</accession>
<gene>
    <name evidence="4" type="ORF">FRX31_026213</name>
</gene>
<evidence type="ECO:0000313" key="4">
    <source>
        <dbReference type="EMBL" id="KAF5184200.1"/>
    </source>
</evidence>
<dbReference type="GO" id="GO:0008270">
    <property type="term" value="F:zinc ion binding"/>
    <property type="evidence" value="ECO:0007669"/>
    <property type="project" value="InterPro"/>
</dbReference>
<dbReference type="GO" id="GO:0009451">
    <property type="term" value="P:RNA modification"/>
    <property type="evidence" value="ECO:0007669"/>
    <property type="project" value="InterPro"/>
</dbReference>
<reference evidence="4 5" key="1">
    <citation type="submission" date="2020-06" db="EMBL/GenBank/DDBJ databases">
        <title>Transcriptomic and genomic resources for Thalictrum thalictroides and T. hernandezii: Facilitating candidate gene discovery in an emerging model plant lineage.</title>
        <authorList>
            <person name="Arias T."/>
            <person name="Riano-Pachon D.M."/>
            <person name="Di Stilio V.S."/>
        </authorList>
    </citation>
    <scope>NUCLEOTIDE SEQUENCE [LARGE SCALE GENOMIC DNA]</scope>
    <source>
        <strain evidence="5">cv. WT478/WT964</strain>
        <tissue evidence="4">Leaves</tissue>
    </source>
</reference>
<sequence length="210" mass="24390">MMSGYGMHGYGNQAMELFHQMRTCGPAPNDVTFIAILSAFARTGSVREGREVLTCRMDRVDVVRRMMISKGLKKQVGYSLVEVDYVNHMFCMGDKSHPQTAELYKYLDELMWKARQAGYVPEIDSMMHELEEEEREVALRFHSEKLAIAFGLMNSSEGFKIRIIKNIRMCDDCHSAIKFIATVTCREIIVRDKHRFHHFKEGHCSCMDYW</sequence>
<proteinExistence type="predicted"/>
<comment type="caution">
    <text evidence="4">The sequence shown here is derived from an EMBL/GenBank/DDBJ whole genome shotgun (WGS) entry which is preliminary data.</text>
</comment>
<dbReference type="InterPro" id="IPR032867">
    <property type="entry name" value="DYW_dom"/>
</dbReference>
<evidence type="ECO:0000259" key="3">
    <source>
        <dbReference type="Pfam" id="PF14432"/>
    </source>
</evidence>
<organism evidence="4 5">
    <name type="scientific">Thalictrum thalictroides</name>
    <name type="common">Rue-anemone</name>
    <name type="synonym">Anemone thalictroides</name>
    <dbReference type="NCBI Taxonomy" id="46969"/>
    <lineage>
        <taxon>Eukaryota</taxon>
        <taxon>Viridiplantae</taxon>
        <taxon>Streptophyta</taxon>
        <taxon>Embryophyta</taxon>
        <taxon>Tracheophyta</taxon>
        <taxon>Spermatophyta</taxon>
        <taxon>Magnoliopsida</taxon>
        <taxon>Ranunculales</taxon>
        <taxon>Ranunculaceae</taxon>
        <taxon>Thalictroideae</taxon>
        <taxon>Thalictrum</taxon>
    </lineage>
</organism>
<dbReference type="OrthoDB" id="185373at2759"/>
<dbReference type="GO" id="GO:0003723">
    <property type="term" value="F:RNA binding"/>
    <property type="evidence" value="ECO:0007669"/>
    <property type="project" value="InterPro"/>
</dbReference>
<evidence type="ECO:0000313" key="5">
    <source>
        <dbReference type="Proteomes" id="UP000554482"/>
    </source>
</evidence>
<dbReference type="InterPro" id="IPR002885">
    <property type="entry name" value="PPR_rpt"/>
</dbReference>
<protein>
    <submittedName>
        <fullName evidence="4">Pentatricopeptide repeat-containing protein</fullName>
    </submittedName>
</protein>
<evidence type="ECO:0000256" key="1">
    <source>
        <dbReference type="ARBA" id="ARBA00022737"/>
    </source>
</evidence>
<dbReference type="EMBL" id="JABWDY010032418">
    <property type="protein sequence ID" value="KAF5184200.1"/>
    <property type="molecule type" value="Genomic_DNA"/>
</dbReference>
<dbReference type="Pfam" id="PF14432">
    <property type="entry name" value="DYW_deaminase"/>
    <property type="match status" value="1"/>
</dbReference>
<dbReference type="PANTHER" id="PTHR47926:SF355">
    <property type="entry name" value="DYW DOMAIN-CONTAINING PROTEIN"/>
    <property type="match status" value="1"/>
</dbReference>